<dbReference type="InterPro" id="IPR006059">
    <property type="entry name" value="SBP"/>
</dbReference>
<dbReference type="PANTHER" id="PTHR42779">
    <property type="entry name" value="PROTEIN YNJB"/>
    <property type="match status" value="1"/>
</dbReference>
<evidence type="ECO:0000313" key="2">
    <source>
        <dbReference type="EMBL" id="HHI65658.1"/>
    </source>
</evidence>
<organism evidence="2">
    <name type="scientific">Thermodesulfobium narugense</name>
    <dbReference type="NCBI Taxonomy" id="184064"/>
    <lineage>
        <taxon>Bacteria</taxon>
        <taxon>Pseudomonadati</taxon>
        <taxon>Thermodesulfobiota</taxon>
        <taxon>Thermodesulfobiia</taxon>
        <taxon>Thermodesulfobiales</taxon>
        <taxon>Thermodesulfobiaceae</taxon>
        <taxon>Thermodesulfobium</taxon>
    </lineage>
</organism>
<gene>
    <name evidence="2" type="ORF">ENL70_03820</name>
</gene>
<accession>A0A7C5KD19</accession>
<dbReference type="Pfam" id="PF13416">
    <property type="entry name" value="SBP_bac_8"/>
    <property type="match status" value="1"/>
</dbReference>
<dbReference type="SUPFAM" id="SSF53850">
    <property type="entry name" value="Periplasmic binding protein-like II"/>
    <property type="match status" value="1"/>
</dbReference>
<feature type="chain" id="PRO_5028107686" evidence="1">
    <location>
        <begin position="23"/>
        <end position="212"/>
    </location>
</feature>
<sequence length="212" mass="23983">MKGKVVIFVVLIALLVSLTALADTSTTGLTGPQGPIPSWDTVVQMAKQEGSVSWYAYGAEYDKLYFDSLIPKFEKQYGIKVNFIFGDWYAFLQKLLAEQKAGQTVGDMDLVFTWSIPFNDAWNAGVVWKYPWSYVIPNARNIVDPYLLQYTDMIPTNGAFVPFIWWQVAFLYNKQMVKNPPQSWDDLMAWVKANPGKFTYCDPNAGGSGHTF</sequence>
<dbReference type="AlphaFoldDB" id="A0A7C5KD19"/>
<name>A0A7C5KD19_9BACT</name>
<dbReference type="PANTHER" id="PTHR42779:SF1">
    <property type="entry name" value="PROTEIN YNJB"/>
    <property type="match status" value="1"/>
</dbReference>
<reference evidence="2" key="1">
    <citation type="journal article" date="2020" name="mSystems">
        <title>Genome- and Community-Level Interaction Insights into Carbon Utilization and Element Cycling Functions of Hydrothermarchaeota in Hydrothermal Sediment.</title>
        <authorList>
            <person name="Zhou Z."/>
            <person name="Liu Y."/>
            <person name="Xu W."/>
            <person name="Pan J."/>
            <person name="Luo Z.H."/>
            <person name="Li M."/>
        </authorList>
    </citation>
    <scope>NUCLEOTIDE SEQUENCE [LARGE SCALE GENOMIC DNA]</scope>
    <source>
        <strain evidence="2">SpSt-1019</strain>
    </source>
</reference>
<comment type="caution">
    <text evidence="2">The sequence shown here is derived from an EMBL/GenBank/DDBJ whole genome shotgun (WGS) entry which is preliminary data.</text>
</comment>
<keyword evidence="1" id="KW-0732">Signal</keyword>
<dbReference type="Gene3D" id="3.40.190.10">
    <property type="entry name" value="Periplasmic binding protein-like II"/>
    <property type="match status" value="2"/>
</dbReference>
<protein>
    <submittedName>
        <fullName evidence="2">Extracellular solute-binding protein</fullName>
    </submittedName>
</protein>
<proteinExistence type="predicted"/>
<feature type="signal peptide" evidence="1">
    <location>
        <begin position="1"/>
        <end position="22"/>
    </location>
</feature>
<evidence type="ECO:0000256" key="1">
    <source>
        <dbReference type="SAM" id="SignalP"/>
    </source>
</evidence>
<dbReference type="EMBL" id="DRUY01000126">
    <property type="protein sequence ID" value="HHI65658.1"/>
    <property type="molecule type" value="Genomic_DNA"/>
</dbReference>